<reference evidence="3" key="1">
    <citation type="submission" date="2016-10" db="EMBL/GenBank/DDBJ databases">
        <authorList>
            <person name="Varghese N."/>
            <person name="Submissions S."/>
        </authorList>
    </citation>
    <scope>NUCLEOTIDE SEQUENCE [LARGE SCALE GENOMIC DNA]</scope>
    <source>
        <strain evidence="3">CGMCC 4.3147</strain>
    </source>
</reference>
<dbReference type="AlphaFoldDB" id="A0A1G9JNV5"/>
<keyword evidence="3" id="KW-1185">Reference proteome</keyword>
<sequence length="219" mass="23927">MSAFKTATRTALAAAAAAAVLLPATAAAAQGTEIPEEGWEYSEQWDFVRDEFTAQAQADTEDLLAEHFEDRTFTSGLESIRLQNYYIDGVNETPVHRKFRADFSVDGTGEGFETAIYLPGGITPGIQDVSDGGEFDGHYLLHCRESDTKCKEKTLKDGTVVAYTTDGTYVEAAAFFPDGSVGWTWWGEGEGGELPSTKEITNFVADFDTEPVWHALEND</sequence>
<feature type="chain" id="PRO_5011758898" evidence="1">
    <location>
        <begin position="30"/>
        <end position="219"/>
    </location>
</feature>
<dbReference type="OrthoDB" id="5182767at2"/>
<name>A0A1G9JNV5_9ACTN</name>
<protein>
    <submittedName>
        <fullName evidence="2">Uncharacterized protein</fullName>
    </submittedName>
</protein>
<dbReference type="RefSeq" id="WP_143034849.1">
    <property type="nucleotide sequence ID" value="NZ_FNGF01000005.1"/>
</dbReference>
<organism evidence="2 3">
    <name type="scientific">Glycomyces sambucus</name>
    <dbReference type="NCBI Taxonomy" id="380244"/>
    <lineage>
        <taxon>Bacteria</taxon>
        <taxon>Bacillati</taxon>
        <taxon>Actinomycetota</taxon>
        <taxon>Actinomycetes</taxon>
        <taxon>Glycomycetales</taxon>
        <taxon>Glycomycetaceae</taxon>
        <taxon>Glycomyces</taxon>
    </lineage>
</organism>
<keyword evidence="1" id="KW-0732">Signal</keyword>
<proteinExistence type="predicted"/>
<feature type="signal peptide" evidence="1">
    <location>
        <begin position="1"/>
        <end position="29"/>
    </location>
</feature>
<accession>A0A1G9JNV5</accession>
<dbReference type="EMBL" id="FNGF01000005">
    <property type="protein sequence ID" value="SDL39287.1"/>
    <property type="molecule type" value="Genomic_DNA"/>
</dbReference>
<evidence type="ECO:0000313" key="3">
    <source>
        <dbReference type="Proteomes" id="UP000198662"/>
    </source>
</evidence>
<evidence type="ECO:0000256" key="1">
    <source>
        <dbReference type="SAM" id="SignalP"/>
    </source>
</evidence>
<gene>
    <name evidence="2" type="ORF">SAMN05216298_3777</name>
</gene>
<evidence type="ECO:0000313" key="2">
    <source>
        <dbReference type="EMBL" id="SDL39287.1"/>
    </source>
</evidence>
<dbReference type="Proteomes" id="UP000198662">
    <property type="component" value="Unassembled WGS sequence"/>
</dbReference>